<organism evidence="2 3">
    <name type="scientific">Candida parapsilosis</name>
    <name type="common">Yeast</name>
    <dbReference type="NCBI Taxonomy" id="5480"/>
    <lineage>
        <taxon>Eukaryota</taxon>
        <taxon>Fungi</taxon>
        <taxon>Dikarya</taxon>
        <taxon>Ascomycota</taxon>
        <taxon>Saccharomycotina</taxon>
        <taxon>Pichiomycetes</taxon>
        <taxon>Debaryomycetaceae</taxon>
        <taxon>Candida/Lodderomyces clade</taxon>
        <taxon>Candida</taxon>
    </lineage>
</organism>
<reference evidence="2" key="1">
    <citation type="submission" date="2020-03" db="EMBL/GenBank/DDBJ databases">
        <title>FDA dAtabase for Regulatory Grade micrObial Sequences (FDA-ARGOS): Supporting development and validation of Infectious Disease Dx tests.</title>
        <authorList>
            <person name="Campos J."/>
            <person name="Goldberg B."/>
            <person name="Tallon L."/>
            <person name="Sadzewicz L."/>
            <person name="Vavikolanu K."/>
            <person name="Mehta A."/>
            <person name="Aluvathingal J."/>
            <person name="Nadendla S."/>
            <person name="Nandy P."/>
            <person name="Geyer C."/>
            <person name="Yan Y."/>
            <person name="Sichtig H."/>
        </authorList>
    </citation>
    <scope>NUCLEOTIDE SEQUENCE [LARGE SCALE GENOMIC DNA]</scope>
    <source>
        <strain evidence="2">FDAARGOS_652</strain>
    </source>
</reference>
<dbReference type="EMBL" id="JABWAB010000005">
    <property type="protein sequence ID" value="KAF6050968.1"/>
    <property type="molecule type" value="Genomic_DNA"/>
</dbReference>
<dbReference type="AlphaFoldDB" id="A0A8X7TA60"/>
<protein>
    <recommendedName>
        <fullName evidence="4">Nitrogen regulatory protein areA GATA-like domain-containing protein</fullName>
    </recommendedName>
</protein>
<dbReference type="Proteomes" id="UP000590412">
    <property type="component" value="Unassembled WGS sequence"/>
</dbReference>
<sequence length="290" mass="33687">MYCMDDSVIGSYLTTTFNSNIDYLEYVPETQQIHHCHNTTTNNNIHFNHHSNNTSLSYTSQHYLSDNQNLANFIKYINANPEFKQYNQFHYHRLHNICWRRIYKNHHNLKTINPFTINWDKNSDITWLYAPKLSPPKEEEKEEEKLLSTGLECNKKVSAFGSMLSGNDDEGEDTSVEEDLQDSDNDDDDDDDNMSVSSIDSNSTNFSLSSRKDSTSSSLFEMDNDGNTTHKQEKTKLKPILKHSLKNTTTTTTRKTKAKAKKVSFHYIIKARELIENHVLEYNYIDTNCI</sequence>
<feature type="compositionally biased region" description="Acidic residues" evidence="1">
    <location>
        <begin position="167"/>
        <end position="193"/>
    </location>
</feature>
<feature type="region of interest" description="Disordered" evidence="1">
    <location>
        <begin position="162"/>
        <end position="239"/>
    </location>
</feature>
<evidence type="ECO:0008006" key="4">
    <source>
        <dbReference type="Google" id="ProtNLM"/>
    </source>
</evidence>
<comment type="caution">
    <text evidence="2">The sequence shown here is derived from an EMBL/GenBank/DDBJ whole genome shotgun (WGS) entry which is preliminary data.</text>
</comment>
<feature type="compositionally biased region" description="Low complexity" evidence="1">
    <location>
        <begin position="194"/>
        <end position="209"/>
    </location>
</feature>
<accession>A0A8X7TA60</accession>
<proteinExistence type="predicted"/>
<evidence type="ECO:0000256" key="1">
    <source>
        <dbReference type="SAM" id="MobiDB-lite"/>
    </source>
</evidence>
<evidence type="ECO:0000313" key="2">
    <source>
        <dbReference type="EMBL" id="KAF6050968.1"/>
    </source>
</evidence>
<name>A0A8X7TA60_CANPA</name>
<gene>
    <name evidence="2" type="ORF">FOB60_003636</name>
</gene>
<evidence type="ECO:0000313" key="3">
    <source>
        <dbReference type="Proteomes" id="UP000590412"/>
    </source>
</evidence>